<dbReference type="Proteomes" id="UP000030182">
    <property type="component" value="Unassembled WGS sequence"/>
</dbReference>
<evidence type="ECO:0000313" key="2">
    <source>
        <dbReference type="EMBL" id="KDS94192.1"/>
    </source>
</evidence>
<feature type="region of interest" description="Disordered" evidence="1">
    <location>
        <begin position="23"/>
        <end position="46"/>
    </location>
</feature>
<comment type="caution">
    <text evidence="2">The sequence shown here is derived from an EMBL/GenBank/DDBJ whole genome shotgun (WGS) entry which is preliminary data.</text>
</comment>
<gene>
    <name evidence="2" type="ORF">DHOM_02800</name>
</gene>
<evidence type="ECO:0000313" key="3">
    <source>
        <dbReference type="Proteomes" id="UP000030182"/>
    </source>
</evidence>
<dbReference type="RefSeq" id="WP_187291805.1">
    <property type="nucleotide sequence ID" value="NZ_KN323183.1"/>
</dbReference>
<dbReference type="EMBL" id="JDRS01000002">
    <property type="protein sequence ID" value="KDS94192.1"/>
    <property type="molecule type" value="Genomic_DNA"/>
</dbReference>
<name>A0ABR4SMG7_9MICO</name>
<protein>
    <submittedName>
        <fullName evidence="2">Uncharacterized protein</fullName>
    </submittedName>
</protein>
<organism evidence="2 3">
    <name type="scientific">Dermabacter hominis 1368</name>
    <dbReference type="NCBI Taxonomy" id="1450519"/>
    <lineage>
        <taxon>Bacteria</taxon>
        <taxon>Bacillati</taxon>
        <taxon>Actinomycetota</taxon>
        <taxon>Actinomycetes</taxon>
        <taxon>Micrococcales</taxon>
        <taxon>Dermabacteraceae</taxon>
        <taxon>Dermabacter</taxon>
    </lineage>
</organism>
<evidence type="ECO:0000256" key="1">
    <source>
        <dbReference type="SAM" id="MobiDB-lite"/>
    </source>
</evidence>
<reference evidence="2 3" key="1">
    <citation type="submission" date="2014-01" db="EMBL/GenBank/DDBJ databases">
        <title>Draft genome sequence of the multidrug-resistant clinical isolate Dermabacter hominis 1368.</title>
        <authorList>
            <person name="Albersmeier A."/>
            <person name="Bomholt C."/>
            <person name="Glaub A."/>
            <person name="Ruckert C."/>
            <person name="Soriano F."/>
            <person name="Fernandez-Natal I."/>
            <person name="Tauch A."/>
        </authorList>
    </citation>
    <scope>NUCLEOTIDE SEQUENCE [LARGE SCALE GENOMIC DNA]</scope>
    <source>
        <strain evidence="2 3">1368</strain>
    </source>
</reference>
<sequence length="46" mass="5621">MTHHVDRYAYHAHLARERERAELQDLKDDWHAQAAEDDRYTERNEA</sequence>
<accession>A0ABR4SMG7</accession>
<proteinExistence type="predicted"/>
<keyword evidence="3" id="KW-1185">Reference proteome</keyword>